<keyword evidence="4 6" id="KW-0624">Polysaccharide degradation</keyword>
<comment type="caution">
    <text evidence="8">The sequence shown here is derived from an EMBL/GenBank/DDBJ whole genome shotgun (WGS) entry which is preliminary data.</text>
</comment>
<dbReference type="PANTHER" id="PTHR31490:SF90">
    <property type="entry name" value="ENDO-1,4-BETA-XYLANASE A"/>
    <property type="match status" value="1"/>
</dbReference>
<protein>
    <recommendedName>
        <fullName evidence="6">Beta-xylanase</fullName>
        <ecNumber evidence="6">3.2.1.8</ecNumber>
    </recommendedName>
</protein>
<comment type="catalytic activity">
    <reaction evidence="6">
        <text>Endohydrolysis of (1-&gt;4)-beta-D-xylosidic linkages in xylans.</text>
        <dbReference type="EC" id="3.2.1.8"/>
    </reaction>
</comment>
<dbReference type="EMBL" id="JAKIKU010000009">
    <property type="protein sequence ID" value="MCL1046847.1"/>
    <property type="molecule type" value="Genomic_DNA"/>
</dbReference>
<reference evidence="8 9" key="1">
    <citation type="submission" date="2022-01" db="EMBL/GenBank/DDBJ databases">
        <title>Whole genome-based taxonomy of the Shewanellaceae.</title>
        <authorList>
            <person name="Martin-Rodriguez A.J."/>
        </authorList>
    </citation>
    <scope>NUCLEOTIDE SEQUENCE [LARGE SCALE GENOMIC DNA]</scope>
    <source>
        <strain evidence="8 9">DSM 24955</strain>
    </source>
</reference>
<dbReference type="RefSeq" id="WP_248956394.1">
    <property type="nucleotide sequence ID" value="NZ_JAKIKU010000009.1"/>
</dbReference>
<evidence type="ECO:0000313" key="9">
    <source>
        <dbReference type="Proteomes" id="UP001202134"/>
    </source>
</evidence>
<keyword evidence="3 6" id="KW-0326">Glycosidase</keyword>
<dbReference type="InterPro" id="IPR031158">
    <property type="entry name" value="GH10_AS"/>
</dbReference>
<accession>A0ABT0KSK9</accession>
<name>A0ABT0KSK9_9GAMM</name>
<gene>
    <name evidence="8" type="ORF">L2737_16170</name>
</gene>
<dbReference type="InterPro" id="IPR044846">
    <property type="entry name" value="GH10"/>
</dbReference>
<dbReference type="SUPFAM" id="SSF51445">
    <property type="entry name" value="(Trans)glycosidases"/>
    <property type="match status" value="1"/>
</dbReference>
<dbReference type="PROSITE" id="PS00591">
    <property type="entry name" value="GH10_1"/>
    <property type="match status" value="1"/>
</dbReference>
<evidence type="ECO:0000256" key="4">
    <source>
        <dbReference type="ARBA" id="ARBA00023326"/>
    </source>
</evidence>
<dbReference type="InterPro" id="IPR017853">
    <property type="entry name" value="GH"/>
</dbReference>
<dbReference type="PRINTS" id="PR00134">
    <property type="entry name" value="GLHYDRLASE10"/>
</dbReference>
<feature type="domain" description="GH10" evidence="7">
    <location>
        <begin position="46"/>
        <end position="400"/>
    </location>
</feature>
<dbReference type="Gene3D" id="3.20.20.80">
    <property type="entry name" value="Glycosidases"/>
    <property type="match status" value="1"/>
</dbReference>
<dbReference type="PROSITE" id="PS51760">
    <property type="entry name" value="GH10_2"/>
    <property type="match status" value="1"/>
</dbReference>
<evidence type="ECO:0000256" key="6">
    <source>
        <dbReference type="RuleBase" id="RU361174"/>
    </source>
</evidence>
<proteinExistence type="inferred from homology"/>
<dbReference type="InterPro" id="IPR001000">
    <property type="entry name" value="GH10_dom"/>
</dbReference>
<dbReference type="SMART" id="SM00633">
    <property type="entry name" value="Glyco_10"/>
    <property type="match status" value="1"/>
</dbReference>
<organism evidence="8 9">
    <name type="scientific">Shewanella electrodiphila</name>
    <dbReference type="NCBI Taxonomy" id="934143"/>
    <lineage>
        <taxon>Bacteria</taxon>
        <taxon>Pseudomonadati</taxon>
        <taxon>Pseudomonadota</taxon>
        <taxon>Gammaproteobacteria</taxon>
        <taxon>Alteromonadales</taxon>
        <taxon>Shewanellaceae</taxon>
        <taxon>Shewanella</taxon>
    </lineage>
</organism>
<sequence>MRQILKTLFLKHQGLKQLVAMLGVTIFPIMFSAHSSAEEKATLNDSNNKNILQQHFKNDFKIGVAVNYEIVSGLDPVSAKIITKQFNTITVENAMKAEIVNPLPDQFNFTAADQFIDFGKNNDMFVVGHTLVWHNQTPDWFFKQKNGEQNSPEQQIERMEQHIKLVAGRYRGRVDAWDVLNEVIGDDGNYRQTVWTSVIGNGDEVAKAAFTFAAKYAPNTELYYNDFNAWKPAKRDGIVKMIKMLQREGIKIDGIGIQAHWGLNFPKRHLIEDAIDVYAALGVKVMITELDIDVLPFTKEGQVIGQGFMHPQFQEQEFKTYLDPYSDHLPADIEAKLAARYTELFDIFKAKREKIDRVTFWGLHDGMSWKNDYPIPNRTNYPLLWDRKHQPKPALNALFN</sequence>
<keyword evidence="9" id="KW-1185">Reference proteome</keyword>
<evidence type="ECO:0000256" key="3">
    <source>
        <dbReference type="ARBA" id="ARBA00023295"/>
    </source>
</evidence>
<keyword evidence="1 6" id="KW-0378">Hydrolase</keyword>
<dbReference type="EC" id="3.2.1.8" evidence="6"/>
<feature type="active site" description="Nucleophile" evidence="5">
    <location>
        <position position="289"/>
    </location>
</feature>
<evidence type="ECO:0000256" key="5">
    <source>
        <dbReference type="PROSITE-ProRule" id="PRU10061"/>
    </source>
</evidence>
<comment type="similarity">
    <text evidence="6">Belongs to the glycosyl hydrolase 10 (cellulase F) family.</text>
</comment>
<evidence type="ECO:0000256" key="1">
    <source>
        <dbReference type="ARBA" id="ARBA00022801"/>
    </source>
</evidence>
<keyword evidence="2 6" id="KW-0119">Carbohydrate metabolism</keyword>
<dbReference type="PANTHER" id="PTHR31490">
    <property type="entry name" value="GLYCOSYL HYDROLASE"/>
    <property type="match status" value="1"/>
</dbReference>
<dbReference type="Proteomes" id="UP001202134">
    <property type="component" value="Unassembled WGS sequence"/>
</dbReference>
<dbReference type="Pfam" id="PF00331">
    <property type="entry name" value="Glyco_hydro_10"/>
    <property type="match status" value="1"/>
</dbReference>
<evidence type="ECO:0000259" key="7">
    <source>
        <dbReference type="PROSITE" id="PS51760"/>
    </source>
</evidence>
<evidence type="ECO:0000256" key="2">
    <source>
        <dbReference type="ARBA" id="ARBA00023277"/>
    </source>
</evidence>
<evidence type="ECO:0000313" key="8">
    <source>
        <dbReference type="EMBL" id="MCL1046847.1"/>
    </source>
</evidence>